<comment type="similarity">
    <text evidence="2">Belongs to the histone-like protein H-NS family.</text>
</comment>
<gene>
    <name evidence="8" type="ORF">SAMN02745977_00844</name>
</gene>
<dbReference type="InterPro" id="IPR027444">
    <property type="entry name" value="H-NS_C_dom"/>
</dbReference>
<feature type="compositionally biased region" description="Basic and acidic residues" evidence="6">
    <location>
        <begin position="86"/>
        <end position="97"/>
    </location>
</feature>
<dbReference type="GO" id="GO:0032993">
    <property type="term" value="C:protein-DNA complex"/>
    <property type="evidence" value="ECO:0007669"/>
    <property type="project" value="TreeGrafter"/>
</dbReference>
<name>A0A1H8EYS7_9BURK</name>
<dbReference type="Pfam" id="PF00816">
    <property type="entry name" value="Histone_HNS"/>
    <property type="match status" value="1"/>
</dbReference>
<evidence type="ECO:0000256" key="4">
    <source>
        <dbReference type="ARBA" id="ARBA00023125"/>
    </source>
</evidence>
<dbReference type="GO" id="GO:0003681">
    <property type="term" value="F:bent DNA binding"/>
    <property type="evidence" value="ECO:0007669"/>
    <property type="project" value="TreeGrafter"/>
</dbReference>
<dbReference type="GO" id="GO:0001217">
    <property type="term" value="F:DNA-binding transcription repressor activity"/>
    <property type="evidence" value="ECO:0007669"/>
    <property type="project" value="TreeGrafter"/>
</dbReference>
<feature type="domain" description="DNA-binding protein H-NS-like C-terminal" evidence="7">
    <location>
        <begin position="57"/>
        <end position="96"/>
    </location>
</feature>
<dbReference type="GO" id="GO:0003680">
    <property type="term" value="F:minor groove of adenine-thymine-rich DNA binding"/>
    <property type="evidence" value="ECO:0007669"/>
    <property type="project" value="TreeGrafter"/>
</dbReference>
<keyword evidence="3" id="KW-0963">Cytoplasm</keyword>
<dbReference type="GO" id="GO:0005829">
    <property type="term" value="C:cytosol"/>
    <property type="evidence" value="ECO:0007669"/>
    <property type="project" value="TreeGrafter"/>
</dbReference>
<feature type="coiled-coil region" evidence="5">
    <location>
        <begin position="4"/>
        <end position="31"/>
    </location>
</feature>
<accession>A0A1H8EYS7</accession>
<comment type="subcellular location">
    <subcellularLocation>
        <location evidence="1">Cytoplasm</location>
        <location evidence="1">Nucleoid</location>
    </subcellularLocation>
</comment>
<evidence type="ECO:0000256" key="3">
    <source>
        <dbReference type="ARBA" id="ARBA00022490"/>
    </source>
</evidence>
<keyword evidence="5" id="KW-0175">Coiled coil</keyword>
<feature type="region of interest" description="Disordered" evidence="6">
    <location>
        <begin position="51"/>
        <end position="97"/>
    </location>
</feature>
<dbReference type="PANTHER" id="PTHR38097">
    <property type="match status" value="1"/>
</dbReference>
<dbReference type="EMBL" id="FOCW01000001">
    <property type="protein sequence ID" value="SEN23898.1"/>
    <property type="molecule type" value="Genomic_DNA"/>
</dbReference>
<dbReference type="GO" id="GO:0000976">
    <property type="term" value="F:transcription cis-regulatory region binding"/>
    <property type="evidence" value="ECO:0007669"/>
    <property type="project" value="TreeGrafter"/>
</dbReference>
<evidence type="ECO:0000256" key="6">
    <source>
        <dbReference type="SAM" id="MobiDB-lite"/>
    </source>
</evidence>
<sequence>MNSLQELLKQREELEARIRQARQEQTAEAIATCRRLIGEYDLTEQDLFGTRRGAKAASTGSKVAPKYRNNETGETWTGRGKPPRWIQDKNREDFLIK</sequence>
<evidence type="ECO:0000313" key="9">
    <source>
        <dbReference type="Proteomes" id="UP000199531"/>
    </source>
</evidence>
<dbReference type="InterPro" id="IPR037150">
    <property type="entry name" value="H-NS_C_dom_sf"/>
</dbReference>
<reference evidence="8 9" key="1">
    <citation type="submission" date="2016-10" db="EMBL/GenBank/DDBJ databases">
        <authorList>
            <person name="de Groot N.N."/>
        </authorList>
    </citation>
    <scope>NUCLEOTIDE SEQUENCE [LARGE SCALE GENOMIC DNA]</scope>
    <source>
        <strain evidence="8 9">DSM 15123</strain>
    </source>
</reference>
<dbReference type="GO" id="GO:0009295">
    <property type="term" value="C:nucleoid"/>
    <property type="evidence" value="ECO:0007669"/>
    <property type="project" value="UniProtKB-SubCell"/>
</dbReference>
<dbReference type="PANTHER" id="PTHR38097:SF2">
    <property type="entry name" value="DNA-BINDING PROTEIN STPA"/>
    <property type="match status" value="1"/>
</dbReference>
<dbReference type="STRING" id="1121117.SAMN02745977_00844"/>
<dbReference type="Proteomes" id="UP000199531">
    <property type="component" value="Unassembled WGS sequence"/>
</dbReference>
<evidence type="ECO:0000256" key="1">
    <source>
        <dbReference type="ARBA" id="ARBA00004453"/>
    </source>
</evidence>
<evidence type="ECO:0000256" key="5">
    <source>
        <dbReference type="SAM" id="Coils"/>
    </source>
</evidence>
<dbReference type="RefSeq" id="WP_091814216.1">
    <property type="nucleotide sequence ID" value="NZ_FOCW01000001.1"/>
</dbReference>
<keyword evidence="9" id="KW-1185">Reference proteome</keyword>
<proteinExistence type="inferred from homology"/>
<protein>
    <submittedName>
        <fullName evidence="8">DNA-binding protein H-NS</fullName>
    </submittedName>
</protein>
<evidence type="ECO:0000313" key="8">
    <source>
        <dbReference type="EMBL" id="SEN23898.1"/>
    </source>
</evidence>
<dbReference type="SMART" id="SM00528">
    <property type="entry name" value="HNS"/>
    <property type="match status" value="1"/>
</dbReference>
<dbReference type="Gene3D" id="4.10.430.10">
    <property type="entry name" value="Histone-like protein H-NS, C-terminal domain"/>
    <property type="match status" value="1"/>
</dbReference>
<keyword evidence="4 8" id="KW-0238">DNA-binding</keyword>
<evidence type="ECO:0000259" key="7">
    <source>
        <dbReference type="SMART" id="SM00528"/>
    </source>
</evidence>
<dbReference type="SUPFAM" id="SSF81273">
    <property type="entry name" value="H-NS histone-like proteins"/>
    <property type="match status" value="1"/>
</dbReference>
<evidence type="ECO:0000256" key="2">
    <source>
        <dbReference type="ARBA" id="ARBA00010610"/>
    </source>
</evidence>
<organism evidence="8 9">
    <name type="scientific">Brachymonas denitrificans DSM 15123</name>
    <dbReference type="NCBI Taxonomy" id="1121117"/>
    <lineage>
        <taxon>Bacteria</taxon>
        <taxon>Pseudomonadati</taxon>
        <taxon>Pseudomonadota</taxon>
        <taxon>Betaproteobacteria</taxon>
        <taxon>Burkholderiales</taxon>
        <taxon>Comamonadaceae</taxon>
        <taxon>Brachymonas</taxon>
    </lineage>
</organism>
<dbReference type="AlphaFoldDB" id="A0A1H8EYS7"/>
<dbReference type="OrthoDB" id="5297879at2"/>